<evidence type="ECO:0000256" key="2">
    <source>
        <dbReference type="SAM" id="SignalP"/>
    </source>
</evidence>
<dbReference type="Proteomes" id="UP000275394">
    <property type="component" value="Unassembled WGS sequence"/>
</dbReference>
<feature type="signal peptide" evidence="2">
    <location>
        <begin position="1"/>
        <end position="24"/>
    </location>
</feature>
<keyword evidence="4" id="KW-1185">Reference proteome</keyword>
<dbReference type="SUPFAM" id="SSF111364">
    <property type="entry name" value="Tsx-like channel"/>
    <property type="match status" value="1"/>
</dbReference>
<evidence type="ECO:0000313" key="4">
    <source>
        <dbReference type="Proteomes" id="UP000275394"/>
    </source>
</evidence>
<dbReference type="InterPro" id="IPR018013">
    <property type="entry name" value="Channel_Tsx-like"/>
</dbReference>
<evidence type="ECO:0000256" key="1">
    <source>
        <dbReference type="ARBA" id="ARBA00008728"/>
    </source>
</evidence>
<sequence length="295" mass="32696">MSMKKLAISAAVAAVTTVSAAAQAEMFWSDNSASYLMGNDYKLPLSGDDVNGAPDTSESRYVLTFEHASGHSWGDVFFFADRSQSKDGSEESEIYSELGARISSGVVMSDKLAFGPVTDVLLAGQLEMGSASNGGKVNNQLLGLGFDFKVPGFDYFQLNTYYRFNGDSAYREFNPADYSFERRDVKNNFQLTPVWGTSFNIGSARFVWDGFADITTDADVDDVAEQKGYVHIQTQLKWDAGKLLMNQEKKLYLGVEYEYWSDKFGVEDGSDSDYWAGGKNDTTESNIQLLVKYHL</sequence>
<reference evidence="3 4" key="1">
    <citation type="submission" date="2018-11" db="EMBL/GenBank/DDBJ databases">
        <title>Genomic Encyclopedia of Type Strains, Phase IV (KMG-IV): sequencing the most valuable type-strain genomes for metagenomic binning, comparative biology and taxonomic classification.</title>
        <authorList>
            <person name="Goeker M."/>
        </authorList>
    </citation>
    <scope>NUCLEOTIDE SEQUENCE [LARGE SCALE GENOMIC DNA]</scope>
    <source>
        <strain evidence="3 4">DSM 100316</strain>
    </source>
</reference>
<dbReference type="EMBL" id="RKHR01000003">
    <property type="protein sequence ID" value="ROS05633.1"/>
    <property type="molecule type" value="Genomic_DNA"/>
</dbReference>
<organism evidence="3 4">
    <name type="scientific">Sinobacterium caligoides</name>
    <dbReference type="NCBI Taxonomy" id="933926"/>
    <lineage>
        <taxon>Bacteria</taxon>
        <taxon>Pseudomonadati</taxon>
        <taxon>Pseudomonadota</taxon>
        <taxon>Gammaproteobacteria</taxon>
        <taxon>Cellvibrionales</taxon>
        <taxon>Spongiibacteraceae</taxon>
        <taxon>Sinobacterium</taxon>
    </lineage>
</organism>
<dbReference type="Gene3D" id="2.40.230.20">
    <property type="entry name" value="Nucleoside-specific channel-forming protein, Tsx-like"/>
    <property type="match status" value="1"/>
</dbReference>
<gene>
    <name evidence="3" type="ORF">EDC56_1179</name>
</gene>
<dbReference type="GO" id="GO:0009279">
    <property type="term" value="C:cell outer membrane"/>
    <property type="evidence" value="ECO:0007669"/>
    <property type="project" value="InterPro"/>
</dbReference>
<accession>A0A3N2E0J8</accession>
<dbReference type="AlphaFoldDB" id="A0A3N2E0J8"/>
<proteinExistence type="inferred from homology"/>
<comment type="similarity">
    <text evidence="1">Belongs to the nucleoside-specific channel-forming outer membrane porin (Tsx) (TC 1.B.10) family.</text>
</comment>
<dbReference type="Pfam" id="PF03502">
    <property type="entry name" value="Channel_Tsx"/>
    <property type="match status" value="1"/>
</dbReference>
<comment type="caution">
    <text evidence="3">The sequence shown here is derived from an EMBL/GenBank/DDBJ whole genome shotgun (WGS) entry which is preliminary data.</text>
</comment>
<protein>
    <submittedName>
        <fullName evidence="3">Nucleoside-specific outer membrane channel protein Tsx</fullName>
    </submittedName>
</protein>
<dbReference type="InterPro" id="IPR036777">
    <property type="entry name" value="Channel_Tsx-like_sf"/>
</dbReference>
<keyword evidence="2" id="KW-0732">Signal</keyword>
<name>A0A3N2E0J8_9GAMM</name>
<feature type="chain" id="PRO_5018193676" evidence="2">
    <location>
        <begin position="25"/>
        <end position="295"/>
    </location>
</feature>
<evidence type="ECO:0000313" key="3">
    <source>
        <dbReference type="EMBL" id="ROS05633.1"/>
    </source>
</evidence>
<dbReference type="RefSeq" id="WP_245980648.1">
    <property type="nucleotide sequence ID" value="NZ_RKHR01000003.1"/>
</dbReference>